<dbReference type="Gene3D" id="3.40.50.720">
    <property type="entry name" value="NAD(P)-binding Rossmann-like Domain"/>
    <property type="match status" value="1"/>
</dbReference>
<dbReference type="InterPro" id="IPR052515">
    <property type="entry name" value="Gfo/Idh/MocA_Oxidoreductase"/>
</dbReference>
<dbReference type="PANTHER" id="PTHR43249:SF1">
    <property type="entry name" value="D-GLUCOSIDE 3-DEHYDROGENASE"/>
    <property type="match status" value="1"/>
</dbReference>
<feature type="domain" description="GFO/IDH/MocA-like oxidoreductase" evidence="3">
    <location>
        <begin position="137"/>
        <end position="258"/>
    </location>
</feature>
<protein>
    <submittedName>
        <fullName evidence="4">Gfo/Idh/MocA family oxidoreductase</fullName>
    </submittedName>
</protein>
<proteinExistence type="predicted"/>
<organism evidence="4 5">
    <name type="scientific">Tectimicrobiota bacterium</name>
    <dbReference type="NCBI Taxonomy" id="2528274"/>
    <lineage>
        <taxon>Bacteria</taxon>
        <taxon>Pseudomonadati</taxon>
        <taxon>Nitrospinota/Tectimicrobiota group</taxon>
        <taxon>Candidatus Tectimicrobiota</taxon>
    </lineage>
</organism>
<dbReference type="GO" id="GO:0000166">
    <property type="term" value="F:nucleotide binding"/>
    <property type="evidence" value="ECO:0007669"/>
    <property type="project" value="InterPro"/>
</dbReference>
<sequence length="339" mass="36191">MSPEASPEPLGFALLGCGLMGGRHAEVLARLEGAGFRCAFDTDRARLGEVCRRFGCRAARSAEEAVADPSVGAVLVAAPSFLHAPMALLAAREGKHVLLEKPLANDAASGREVVARCAEAGVRLSVVSQKRFDPGALQLKAALDAGLLGRVFLAEVSINYYRDENYFRQAPWRASRAESGGGVLMNQGIHYTDLLLWYLGPVAGVRGAVSTVREGYQEEDVAAALLELECGALATLTASTVTYPGFPETLALYGSEGTCAIAEGKGVLRWEHRGKAPLPEPPAGPALPEGLPPKLHSMYRNHRDFLGAIREGRDPLVRPEEALAVVALIEKLYVDARAR</sequence>
<accession>A0A933E9W8</accession>
<evidence type="ECO:0000256" key="1">
    <source>
        <dbReference type="SAM" id="MobiDB-lite"/>
    </source>
</evidence>
<gene>
    <name evidence="4" type="ORF">HY618_06075</name>
</gene>
<dbReference type="InterPro" id="IPR036291">
    <property type="entry name" value="NAD(P)-bd_dom_sf"/>
</dbReference>
<name>A0A933E9W8_UNCTE</name>
<dbReference type="Pfam" id="PF22725">
    <property type="entry name" value="GFO_IDH_MocA_C3"/>
    <property type="match status" value="1"/>
</dbReference>
<evidence type="ECO:0000313" key="4">
    <source>
        <dbReference type="EMBL" id="MBI4252010.1"/>
    </source>
</evidence>
<dbReference type="Pfam" id="PF01408">
    <property type="entry name" value="GFO_IDH_MocA"/>
    <property type="match status" value="1"/>
</dbReference>
<evidence type="ECO:0000259" key="3">
    <source>
        <dbReference type="Pfam" id="PF22725"/>
    </source>
</evidence>
<comment type="caution">
    <text evidence="4">The sequence shown here is derived from an EMBL/GenBank/DDBJ whole genome shotgun (WGS) entry which is preliminary data.</text>
</comment>
<dbReference type="PANTHER" id="PTHR43249">
    <property type="entry name" value="UDP-N-ACETYL-2-AMINO-2-DEOXY-D-GLUCURONATE OXIDASE"/>
    <property type="match status" value="1"/>
</dbReference>
<dbReference type="InterPro" id="IPR000683">
    <property type="entry name" value="Gfo/Idh/MocA-like_OxRdtase_N"/>
</dbReference>
<reference evidence="4" key="1">
    <citation type="submission" date="2020-07" db="EMBL/GenBank/DDBJ databases">
        <title>Huge and variable diversity of episymbiotic CPR bacteria and DPANN archaea in groundwater ecosystems.</title>
        <authorList>
            <person name="He C.Y."/>
            <person name="Keren R."/>
            <person name="Whittaker M."/>
            <person name="Farag I.F."/>
            <person name="Doudna J."/>
            <person name="Cate J.H.D."/>
            <person name="Banfield J.F."/>
        </authorList>
    </citation>
    <scope>NUCLEOTIDE SEQUENCE</scope>
    <source>
        <strain evidence="4">NC_groundwater_1370_Ag_S-0.2um_69_93</strain>
    </source>
</reference>
<dbReference type="EMBL" id="JACQRX010000267">
    <property type="protein sequence ID" value="MBI4252010.1"/>
    <property type="molecule type" value="Genomic_DNA"/>
</dbReference>
<evidence type="ECO:0000259" key="2">
    <source>
        <dbReference type="Pfam" id="PF01408"/>
    </source>
</evidence>
<dbReference type="SUPFAM" id="SSF55347">
    <property type="entry name" value="Glyceraldehyde-3-phosphate dehydrogenase-like, C-terminal domain"/>
    <property type="match status" value="1"/>
</dbReference>
<dbReference type="Gene3D" id="3.30.360.10">
    <property type="entry name" value="Dihydrodipicolinate Reductase, domain 2"/>
    <property type="match status" value="1"/>
</dbReference>
<dbReference type="InterPro" id="IPR055170">
    <property type="entry name" value="GFO_IDH_MocA-like_dom"/>
</dbReference>
<feature type="domain" description="Gfo/Idh/MocA-like oxidoreductase N-terminal" evidence="2">
    <location>
        <begin position="11"/>
        <end position="126"/>
    </location>
</feature>
<dbReference type="AlphaFoldDB" id="A0A933E9W8"/>
<feature type="region of interest" description="Disordered" evidence="1">
    <location>
        <begin position="274"/>
        <end position="293"/>
    </location>
</feature>
<evidence type="ECO:0000313" key="5">
    <source>
        <dbReference type="Proteomes" id="UP000752292"/>
    </source>
</evidence>
<dbReference type="SUPFAM" id="SSF51735">
    <property type="entry name" value="NAD(P)-binding Rossmann-fold domains"/>
    <property type="match status" value="1"/>
</dbReference>
<dbReference type="Proteomes" id="UP000752292">
    <property type="component" value="Unassembled WGS sequence"/>
</dbReference>